<keyword evidence="1" id="KW-0812">Transmembrane</keyword>
<keyword evidence="3" id="KW-1185">Reference proteome</keyword>
<gene>
    <name evidence="2" type="ORF">B0H66DRAFT_550891</name>
</gene>
<reference evidence="2" key="1">
    <citation type="journal article" date="2023" name="Mol. Phylogenet. Evol.">
        <title>Genome-scale phylogeny and comparative genomics of the fungal order Sordariales.</title>
        <authorList>
            <person name="Hensen N."/>
            <person name="Bonometti L."/>
            <person name="Westerberg I."/>
            <person name="Brannstrom I.O."/>
            <person name="Guillou S."/>
            <person name="Cros-Aarteil S."/>
            <person name="Calhoun S."/>
            <person name="Haridas S."/>
            <person name="Kuo A."/>
            <person name="Mondo S."/>
            <person name="Pangilinan J."/>
            <person name="Riley R."/>
            <person name="LaButti K."/>
            <person name="Andreopoulos B."/>
            <person name="Lipzen A."/>
            <person name="Chen C."/>
            <person name="Yan M."/>
            <person name="Daum C."/>
            <person name="Ng V."/>
            <person name="Clum A."/>
            <person name="Steindorff A."/>
            <person name="Ohm R.A."/>
            <person name="Martin F."/>
            <person name="Silar P."/>
            <person name="Natvig D.O."/>
            <person name="Lalanne C."/>
            <person name="Gautier V."/>
            <person name="Ament-Velasquez S.L."/>
            <person name="Kruys A."/>
            <person name="Hutchinson M.I."/>
            <person name="Powell A.J."/>
            <person name="Barry K."/>
            <person name="Miller A.N."/>
            <person name="Grigoriev I.V."/>
            <person name="Debuchy R."/>
            <person name="Gladieux P."/>
            <person name="Hiltunen Thoren M."/>
            <person name="Johannesson H."/>
        </authorList>
    </citation>
    <scope>NUCLEOTIDE SEQUENCE</scope>
    <source>
        <strain evidence="2">CBS 118394</strain>
    </source>
</reference>
<protein>
    <submittedName>
        <fullName evidence="2">Uncharacterized protein</fullName>
    </submittedName>
</protein>
<evidence type="ECO:0000313" key="3">
    <source>
        <dbReference type="Proteomes" id="UP001283341"/>
    </source>
</evidence>
<organism evidence="2 3">
    <name type="scientific">Apodospora peruviana</name>
    <dbReference type="NCBI Taxonomy" id="516989"/>
    <lineage>
        <taxon>Eukaryota</taxon>
        <taxon>Fungi</taxon>
        <taxon>Dikarya</taxon>
        <taxon>Ascomycota</taxon>
        <taxon>Pezizomycotina</taxon>
        <taxon>Sordariomycetes</taxon>
        <taxon>Sordariomycetidae</taxon>
        <taxon>Sordariales</taxon>
        <taxon>Lasiosphaeriaceae</taxon>
        <taxon>Apodospora</taxon>
    </lineage>
</organism>
<keyword evidence="1" id="KW-1133">Transmembrane helix</keyword>
<feature type="transmembrane region" description="Helical" evidence="1">
    <location>
        <begin position="21"/>
        <end position="37"/>
    </location>
</feature>
<name>A0AAE0IK05_9PEZI</name>
<evidence type="ECO:0000313" key="2">
    <source>
        <dbReference type="EMBL" id="KAK3326414.1"/>
    </source>
</evidence>
<keyword evidence="1" id="KW-0472">Membrane</keyword>
<sequence length="84" mass="9448">MGKGSLSRCPTLLVRTRESRICGYLHGNWIIAVGSILEFGKGRIAYIDLHTSLAVPAAHRIIIQISGLFYTCYIYQSWSRSFGR</sequence>
<evidence type="ECO:0000256" key="1">
    <source>
        <dbReference type="SAM" id="Phobius"/>
    </source>
</evidence>
<dbReference type="EMBL" id="JAUEDM010000002">
    <property type="protein sequence ID" value="KAK3326414.1"/>
    <property type="molecule type" value="Genomic_DNA"/>
</dbReference>
<reference evidence="2" key="2">
    <citation type="submission" date="2023-06" db="EMBL/GenBank/DDBJ databases">
        <authorList>
            <consortium name="Lawrence Berkeley National Laboratory"/>
            <person name="Haridas S."/>
            <person name="Hensen N."/>
            <person name="Bonometti L."/>
            <person name="Westerberg I."/>
            <person name="Brannstrom I.O."/>
            <person name="Guillou S."/>
            <person name="Cros-Aarteil S."/>
            <person name="Calhoun S."/>
            <person name="Kuo A."/>
            <person name="Mondo S."/>
            <person name="Pangilinan J."/>
            <person name="Riley R."/>
            <person name="Labutti K."/>
            <person name="Andreopoulos B."/>
            <person name="Lipzen A."/>
            <person name="Chen C."/>
            <person name="Yanf M."/>
            <person name="Daum C."/>
            <person name="Ng V."/>
            <person name="Clum A."/>
            <person name="Steindorff A."/>
            <person name="Ohm R."/>
            <person name="Martin F."/>
            <person name="Silar P."/>
            <person name="Natvig D."/>
            <person name="Lalanne C."/>
            <person name="Gautier V."/>
            <person name="Ament-Velasquez S.L."/>
            <person name="Kruys A."/>
            <person name="Hutchinson M.I."/>
            <person name="Powell A.J."/>
            <person name="Barry K."/>
            <person name="Miller A.N."/>
            <person name="Grigoriev I.V."/>
            <person name="Debuchy R."/>
            <person name="Gladieux P."/>
            <person name="Thoren M.H."/>
            <person name="Johannesson H."/>
        </authorList>
    </citation>
    <scope>NUCLEOTIDE SEQUENCE</scope>
    <source>
        <strain evidence="2">CBS 118394</strain>
    </source>
</reference>
<proteinExistence type="predicted"/>
<accession>A0AAE0IK05</accession>
<feature type="transmembrane region" description="Helical" evidence="1">
    <location>
        <begin position="57"/>
        <end position="75"/>
    </location>
</feature>
<dbReference type="AlphaFoldDB" id="A0AAE0IK05"/>
<dbReference type="Proteomes" id="UP001283341">
    <property type="component" value="Unassembled WGS sequence"/>
</dbReference>
<comment type="caution">
    <text evidence="2">The sequence shown here is derived from an EMBL/GenBank/DDBJ whole genome shotgun (WGS) entry which is preliminary data.</text>
</comment>